<dbReference type="Gene3D" id="1.20.140.160">
    <property type="match status" value="1"/>
</dbReference>
<gene>
    <name evidence="7" type="ORF">H9809_07855</name>
</gene>
<dbReference type="Proteomes" id="UP000824056">
    <property type="component" value="Unassembled WGS sequence"/>
</dbReference>
<keyword evidence="4" id="KW-0804">Transcription</keyword>
<evidence type="ECO:0000256" key="4">
    <source>
        <dbReference type="ARBA" id="ARBA00023163"/>
    </source>
</evidence>
<evidence type="ECO:0000256" key="5">
    <source>
        <dbReference type="SAM" id="MobiDB-lite"/>
    </source>
</evidence>
<dbReference type="SUPFAM" id="SSF88659">
    <property type="entry name" value="Sigma3 and sigma4 domains of RNA polymerase sigma factors"/>
    <property type="match status" value="1"/>
</dbReference>
<reference evidence="7" key="1">
    <citation type="journal article" date="2021" name="PeerJ">
        <title>Extensive microbial diversity within the chicken gut microbiome revealed by metagenomics and culture.</title>
        <authorList>
            <person name="Gilroy R."/>
            <person name="Ravi A."/>
            <person name="Getino M."/>
            <person name="Pursley I."/>
            <person name="Horton D.L."/>
            <person name="Alikhan N.F."/>
            <person name="Baker D."/>
            <person name="Gharbi K."/>
            <person name="Hall N."/>
            <person name="Watson M."/>
            <person name="Adriaenssens E.M."/>
            <person name="Foster-Nyarko E."/>
            <person name="Jarju S."/>
            <person name="Secka A."/>
            <person name="Antonio M."/>
            <person name="Oren A."/>
            <person name="Chaudhuri R.R."/>
            <person name="La Ragione R."/>
            <person name="Hildebrand F."/>
            <person name="Pallen M.J."/>
        </authorList>
    </citation>
    <scope>NUCLEOTIDE SEQUENCE</scope>
    <source>
        <strain evidence="7">1068</strain>
    </source>
</reference>
<dbReference type="PANTHER" id="PTHR30385">
    <property type="entry name" value="SIGMA FACTOR F FLAGELLAR"/>
    <property type="match status" value="1"/>
</dbReference>
<evidence type="ECO:0000313" key="7">
    <source>
        <dbReference type="EMBL" id="HIZ65796.1"/>
    </source>
</evidence>
<organism evidence="7 8">
    <name type="scientific">Candidatus Blautia pullicola</name>
    <dbReference type="NCBI Taxonomy" id="2838498"/>
    <lineage>
        <taxon>Bacteria</taxon>
        <taxon>Bacillati</taxon>
        <taxon>Bacillota</taxon>
        <taxon>Clostridia</taxon>
        <taxon>Lachnospirales</taxon>
        <taxon>Lachnospiraceae</taxon>
        <taxon>Blautia</taxon>
    </lineage>
</organism>
<accession>A0A9D2JSK3</accession>
<comment type="caution">
    <text evidence="7">The sequence shown here is derived from an EMBL/GenBank/DDBJ whole genome shotgun (WGS) entry which is preliminary data.</text>
</comment>
<feature type="domain" description="RNA polymerase sigma-70 region 4" evidence="6">
    <location>
        <begin position="152"/>
        <end position="197"/>
    </location>
</feature>
<dbReference type="NCBIfam" id="TIGR02937">
    <property type="entry name" value="sigma70-ECF"/>
    <property type="match status" value="1"/>
</dbReference>
<dbReference type="InterPro" id="IPR013324">
    <property type="entry name" value="RNA_pol_sigma_r3/r4-like"/>
</dbReference>
<dbReference type="Pfam" id="PF04545">
    <property type="entry name" value="Sigma70_r4"/>
    <property type="match status" value="1"/>
</dbReference>
<evidence type="ECO:0000256" key="3">
    <source>
        <dbReference type="ARBA" id="ARBA00023125"/>
    </source>
</evidence>
<dbReference type="InterPro" id="IPR007630">
    <property type="entry name" value="RNA_pol_sigma70_r4"/>
</dbReference>
<feature type="region of interest" description="Disordered" evidence="5">
    <location>
        <begin position="200"/>
        <end position="220"/>
    </location>
</feature>
<keyword evidence="1" id="KW-0805">Transcription regulation</keyword>
<name>A0A9D2JSK3_9FIRM</name>
<reference evidence="7" key="2">
    <citation type="submission" date="2021-04" db="EMBL/GenBank/DDBJ databases">
        <authorList>
            <person name="Gilroy R."/>
        </authorList>
    </citation>
    <scope>NUCLEOTIDE SEQUENCE</scope>
    <source>
        <strain evidence="7">1068</strain>
    </source>
</reference>
<feature type="compositionally biased region" description="Basic and acidic residues" evidence="5">
    <location>
        <begin position="200"/>
        <end position="213"/>
    </location>
</feature>
<evidence type="ECO:0000313" key="8">
    <source>
        <dbReference type="Proteomes" id="UP000824056"/>
    </source>
</evidence>
<dbReference type="EMBL" id="DXBG01000177">
    <property type="protein sequence ID" value="HIZ65796.1"/>
    <property type="molecule type" value="Genomic_DNA"/>
</dbReference>
<proteinExistence type="predicted"/>
<evidence type="ECO:0000256" key="2">
    <source>
        <dbReference type="ARBA" id="ARBA00023082"/>
    </source>
</evidence>
<evidence type="ECO:0000256" key="1">
    <source>
        <dbReference type="ARBA" id="ARBA00023015"/>
    </source>
</evidence>
<evidence type="ECO:0000259" key="6">
    <source>
        <dbReference type="Pfam" id="PF04545"/>
    </source>
</evidence>
<keyword evidence="3" id="KW-0238">DNA-binding</keyword>
<dbReference type="GO" id="GO:0006352">
    <property type="term" value="P:DNA-templated transcription initiation"/>
    <property type="evidence" value="ECO:0007669"/>
    <property type="project" value="InterPro"/>
</dbReference>
<dbReference type="CDD" id="cd06171">
    <property type="entry name" value="Sigma70_r4"/>
    <property type="match status" value="1"/>
</dbReference>
<dbReference type="InterPro" id="IPR014284">
    <property type="entry name" value="RNA_pol_sigma-70_dom"/>
</dbReference>
<sequence length="220" mass="25418">MLTLQDLKWIVKEPETGKKVPTARYLLEQGEQVVSMENGGEVQLLVFREGYVLYRIGKYTTVFPVHSCGDYCYENDGQQICVDASFFEQKEWYLRLLLEGEDRLAKNRETCHRGKAVSYHAVSEEWFFLSSPTLPPLEQLIEKEQILELMGFLTERQRDIVILYFYYGETQWEIAKELGITQPTVSQTLMAALRRMRDSQKDSSFGKKADSREGGALYAG</sequence>
<keyword evidence="2" id="KW-0731">Sigma factor</keyword>
<dbReference type="GO" id="GO:0003677">
    <property type="term" value="F:DNA binding"/>
    <property type="evidence" value="ECO:0007669"/>
    <property type="project" value="UniProtKB-KW"/>
</dbReference>
<protein>
    <submittedName>
        <fullName evidence="7">Sigma-70 family RNA polymerase sigma factor</fullName>
    </submittedName>
</protein>
<dbReference type="GO" id="GO:0016987">
    <property type="term" value="F:sigma factor activity"/>
    <property type="evidence" value="ECO:0007669"/>
    <property type="project" value="UniProtKB-KW"/>
</dbReference>
<dbReference type="AlphaFoldDB" id="A0A9D2JSK3"/>